<evidence type="ECO:0000256" key="13">
    <source>
        <dbReference type="HAMAP-Rule" id="MF_00409"/>
    </source>
</evidence>
<comment type="similarity">
    <text evidence="13">Belongs to the LpxK family.</text>
</comment>
<dbReference type="Proteomes" id="UP000626148">
    <property type="component" value="Unassembled WGS sequence"/>
</dbReference>
<gene>
    <name evidence="13 14" type="primary">lpxK</name>
    <name evidence="14" type="ORF">GCM10007392_18840</name>
</gene>
<evidence type="ECO:0000256" key="5">
    <source>
        <dbReference type="ARBA" id="ARBA00022516"/>
    </source>
</evidence>
<comment type="catalytic activity">
    <reaction evidence="13">
        <text>a lipid A disaccharide + ATP = a lipid IVA + ADP + H(+)</text>
        <dbReference type="Rhea" id="RHEA:67840"/>
        <dbReference type="ChEBI" id="CHEBI:15378"/>
        <dbReference type="ChEBI" id="CHEBI:30616"/>
        <dbReference type="ChEBI" id="CHEBI:176343"/>
        <dbReference type="ChEBI" id="CHEBI:176425"/>
        <dbReference type="ChEBI" id="CHEBI:456216"/>
        <dbReference type="EC" id="2.7.1.130"/>
    </reaction>
</comment>
<name>A0A918N9U1_9GAMM</name>
<keyword evidence="11 13" id="KW-0443">Lipid metabolism</keyword>
<evidence type="ECO:0000256" key="2">
    <source>
        <dbReference type="ARBA" id="ARBA00004870"/>
    </source>
</evidence>
<dbReference type="SUPFAM" id="SSF52540">
    <property type="entry name" value="P-loop containing nucleoside triphosphate hydrolases"/>
    <property type="match status" value="1"/>
</dbReference>
<keyword evidence="10 13" id="KW-0067">ATP-binding</keyword>
<evidence type="ECO:0000256" key="7">
    <source>
        <dbReference type="ARBA" id="ARBA00022679"/>
    </source>
</evidence>
<evidence type="ECO:0000256" key="6">
    <source>
        <dbReference type="ARBA" id="ARBA00022556"/>
    </source>
</evidence>
<dbReference type="Pfam" id="PF02606">
    <property type="entry name" value="LpxK"/>
    <property type="match status" value="1"/>
</dbReference>
<dbReference type="HAMAP" id="MF_00409">
    <property type="entry name" value="LpxK"/>
    <property type="match status" value="1"/>
</dbReference>
<keyword evidence="6 13" id="KW-0441">Lipid A biosynthesis</keyword>
<dbReference type="GO" id="GO:0009245">
    <property type="term" value="P:lipid A biosynthetic process"/>
    <property type="evidence" value="ECO:0007669"/>
    <property type="project" value="UniProtKB-UniRule"/>
</dbReference>
<accession>A0A918N9U1</accession>
<evidence type="ECO:0000256" key="8">
    <source>
        <dbReference type="ARBA" id="ARBA00022741"/>
    </source>
</evidence>
<evidence type="ECO:0000313" key="15">
    <source>
        <dbReference type="Proteomes" id="UP000626148"/>
    </source>
</evidence>
<evidence type="ECO:0000256" key="3">
    <source>
        <dbReference type="ARBA" id="ARBA00012071"/>
    </source>
</evidence>
<reference evidence="14" key="2">
    <citation type="submission" date="2020-09" db="EMBL/GenBank/DDBJ databases">
        <authorList>
            <person name="Sun Q."/>
            <person name="Kim S."/>
        </authorList>
    </citation>
    <scope>NUCLEOTIDE SEQUENCE</scope>
    <source>
        <strain evidence="14">KCTC 22169</strain>
    </source>
</reference>
<dbReference type="InterPro" id="IPR027417">
    <property type="entry name" value="P-loop_NTPase"/>
</dbReference>
<evidence type="ECO:0000256" key="1">
    <source>
        <dbReference type="ARBA" id="ARBA00002274"/>
    </source>
</evidence>
<keyword evidence="8 13" id="KW-0547">Nucleotide-binding</keyword>
<dbReference type="EMBL" id="BMXR01000004">
    <property type="protein sequence ID" value="GGX51776.1"/>
    <property type="molecule type" value="Genomic_DNA"/>
</dbReference>
<comment type="pathway">
    <text evidence="2 13">Glycolipid biosynthesis; lipid IV(A) biosynthesis; lipid IV(A) from (3R)-3-hydroxytetradecanoyl-[acyl-carrier-protein] and UDP-N-acetyl-alpha-D-glucosamine: step 6/6.</text>
</comment>
<dbReference type="GO" id="GO:0009244">
    <property type="term" value="P:lipopolysaccharide core region biosynthetic process"/>
    <property type="evidence" value="ECO:0007669"/>
    <property type="project" value="TreeGrafter"/>
</dbReference>
<keyword evidence="7 13" id="KW-0808">Transferase</keyword>
<evidence type="ECO:0000256" key="11">
    <source>
        <dbReference type="ARBA" id="ARBA00023098"/>
    </source>
</evidence>
<dbReference type="AlphaFoldDB" id="A0A918N9U1"/>
<comment type="function">
    <text evidence="1 13">Transfers the gamma-phosphate of ATP to the 4'-position of a tetraacyldisaccharide 1-phosphate intermediate (termed DS-1-P) to form tetraacyldisaccharide 1,4'-bis-phosphate (lipid IVA).</text>
</comment>
<dbReference type="InterPro" id="IPR003758">
    <property type="entry name" value="LpxK"/>
</dbReference>
<dbReference type="RefSeq" id="WP_189608292.1">
    <property type="nucleotide sequence ID" value="NZ_BMXR01000004.1"/>
</dbReference>
<dbReference type="GO" id="GO:0005524">
    <property type="term" value="F:ATP binding"/>
    <property type="evidence" value="ECO:0007669"/>
    <property type="project" value="UniProtKB-UniRule"/>
</dbReference>
<comment type="caution">
    <text evidence="14">The sequence shown here is derived from an EMBL/GenBank/DDBJ whole genome shotgun (WGS) entry which is preliminary data.</text>
</comment>
<sequence length="317" mass="35106">MEFWYRPRATWQAYLLSPLSGLMGRVVRHRAQSRHAGRYKAPVLVVGNIAVGGTGKSPAIQAIVRALTNRGLHCGIVSRGYGGRAPQYPYPVRMDSPANEAGDEPLLLARSLHCPVVVDPDRDRAVRFLLDTHEVDVVISDDGLQHYRMGRDFELVMVDGLRGLGNGRLLPSGPLREPASRLRLADWVVAKARAPAGLDVDAVLVLNPTRPSRHDGSILPEGIEADVCAGIGHPEAFLEQIRGQGYRVRHLLTPGDHKAIPRERLDDASVPLILTEKDAIKLSLPWPEHCYVARLEPELPNEFIDQLEDAIRRHRHG</sequence>
<evidence type="ECO:0000256" key="10">
    <source>
        <dbReference type="ARBA" id="ARBA00022840"/>
    </source>
</evidence>
<reference evidence="14" key="1">
    <citation type="journal article" date="2014" name="Int. J. Syst. Evol. Microbiol.">
        <title>Complete genome sequence of Corynebacterium casei LMG S-19264T (=DSM 44701T), isolated from a smear-ripened cheese.</title>
        <authorList>
            <consortium name="US DOE Joint Genome Institute (JGI-PGF)"/>
            <person name="Walter F."/>
            <person name="Albersmeier A."/>
            <person name="Kalinowski J."/>
            <person name="Ruckert C."/>
        </authorList>
    </citation>
    <scope>NUCLEOTIDE SEQUENCE</scope>
    <source>
        <strain evidence="14">KCTC 22169</strain>
    </source>
</reference>
<evidence type="ECO:0000313" key="14">
    <source>
        <dbReference type="EMBL" id="GGX51776.1"/>
    </source>
</evidence>
<dbReference type="PANTHER" id="PTHR42724">
    <property type="entry name" value="TETRAACYLDISACCHARIDE 4'-KINASE"/>
    <property type="match status" value="1"/>
</dbReference>
<keyword evidence="15" id="KW-1185">Reference proteome</keyword>
<dbReference type="PANTHER" id="PTHR42724:SF1">
    <property type="entry name" value="TETRAACYLDISACCHARIDE 4'-KINASE, MITOCHONDRIAL-RELATED"/>
    <property type="match status" value="1"/>
</dbReference>
<evidence type="ECO:0000256" key="12">
    <source>
        <dbReference type="ARBA" id="ARBA00029757"/>
    </source>
</evidence>
<protein>
    <recommendedName>
        <fullName evidence="4 13">Tetraacyldisaccharide 4'-kinase</fullName>
        <ecNumber evidence="3 13">2.7.1.130</ecNumber>
    </recommendedName>
    <alternativeName>
        <fullName evidence="12 13">Lipid A 4'-kinase</fullName>
    </alternativeName>
</protein>
<proteinExistence type="inferred from homology"/>
<dbReference type="EC" id="2.7.1.130" evidence="3 13"/>
<organism evidence="14 15">
    <name type="scientific">Saccharospirillum salsuginis</name>
    <dbReference type="NCBI Taxonomy" id="418750"/>
    <lineage>
        <taxon>Bacteria</taxon>
        <taxon>Pseudomonadati</taxon>
        <taxon>Pseudomonadota</taxon>
        <taxon>Gammaproteobacteria</taxon>
        <taxon>Oceanospirillales</taxon>
        <taxon>Saccharospirillaceae</taxon>
        <taxon>Saccharospirillum</taxon>
    </lineage>
</organism>
<keyword evidence="5 13" id="KW-0444">Lipid biosynthesis</keyword>
<evidence type="ECO:0000256" key="9">
    <source>
        <dbReference type="ARBA" id="ARBA00022777"/>
    </source>
</evidence>
<dbReference type="NCBIfam" id="TIGR00682">
    <property type="entry name" value="lpxK"/>
    <property type="match status" value="1"/>
</dbReference>
<dbReference type="GO" id="GO:0009029">
    <property type="term" value="F:lipid-A 4'-kinase activity"/>
    <property type="evidence" value="ECO:0007669"/>
    <property type="project" value="UniProtKB-UniRule"/>
</dbReference>
<comment type="caution">
    <text evidence="13">Lacks conserved residue(s) required for the propagation of feature annotation.</text>
</comment>
<evidence type="ECO:0000256" key="4">
    <source>
        <dbReference type="ARBA" id="ARBA00016436"/>
    </source>
</evidence>
<dbReference type="GO" id="GO:0005886">
    <property type="term" value="C:plasma membrane"/>
    <property type="evidence" value="ECO:0007669"/>
    <property type="project" value="TreeGrafter"/>
</dbReference>
<keyword evidence="9 13" id="KW-0418">Kinase</keyword>